<name>A0A6J6LBA4_9ZZZZ</name>
<dbReference type="InterPro" id="IPR001128">
    <property type="entry name" value="Cyt_P450"/>
</dbReference>
<dbReference type="Gene3D" id="1.10.630.10">
    <property type="entry name" value="Cytochrome P450"/>
    <property type="match status" value="1"/>
</dbReference>
<dbReference type="InterPro" id="IPR017972">
    <property type="entry name" value="Cyt_P450_CS"/>
</dbReference>
<dbReference type="PANTHER" id="PTHR46696:SF1">
    <property type="entry name" value="CYTOCHROME P450 YJIB-RELATED"/>
    <property type="match status" value="1"/>
</dbReference>
<evidence type="ECO:0000256" key="1">
    <source>
        <dbReference type="ARBA" id="ARBA00010617"/>
    </source>
</evidence>
<reference evidence="2" key="1">
    <citation type="submission" date="2020-05" db="EMBL/GenBank/DDBJ databases">
        <authorList>
            <person name="Chiriac C."/>
            <person name="Salcher M."/>
            <person name="Ghai R."/>
            <person name="Kavagutti S V."/>
        </authorList>
    </citation>
    <scope>NUCLEOTIDE SEQUENCE</scope>
</reference>
<dbReference type="GO" id="GO:0016705">
    <property type="term" value="F:oxidoreductase activity, acting on paired donors, with incorporation or reduction of molecular oxygen"/>
    <property type="evidence" value="ECO:0007669"/>
    <property type="project" value="InterPro"/>
</dbReference>
<gene>
    <name evidence="2" type="ORF">UFOPK2237_00884</name>
</gene>
<dbReference type="InterPro" id="IPR036396">
    <property type="entry name" value="Cyt_P450_sf"/>
</dbReference>
<comment type="similarity">
    <text evidence="1">Belongs to the cytochrome P450 family.</text>
</comment>
<dbReference type="SUPFAM" id="SSF48264">
    <property type="entry name" value="Cytochrome P450"/>
    <property type="match status" value="1"/>
</dbReference>
<proteinExistence type="inferred from homology"/>
<dbReference type="AlphaFoldDB" id="A0A6J6LBA4"/>
<dbReference type="PROSITE" id="PS00086">
    <property type="entry name" value="CYTOCHROME_P450"/>
    <property type="match status" value="1"/>
</dbReference>
<dbReference type="InterPro" id="IPR002397">
    <property type="entry name" value="Cyt_P450_B"/>
</dbReference>
<dbReference type="GO" id="GO:0004497">
    <property type="term" value="F:monooxygenase activity"/>
    <property type="evidence" value="ECO:0007669"/>
    <property type="project" value="InterPro"/>
</dbReference>
<dbReference type="GO" id="GO:0005506">
    <property type="term" value="F:iron ion binding"/>
    <property type="evidence" value="ECO:0007669"/>
    <property type="project" value="InterPro"/>
</dbReference>
<evidence type="ECO:0000313" key="2">
    <source>
        <dbReference type="EMBL" id="CAB4657779.1"/>
    </source>
</evidence>
<protein>
    <submittedName>
        <fullName evidence="2">Unannotated protein</fullName>
    </submittedName>
</protein>
<dbReference type="PANTHER" id="PTHR46696">
    <property type="entry name" value="P450, PUTATIVE (EUROFUNG)-RELATED"/>
    <property type="match status" value="1"/>
</dbReference>
<dbReference type="Pfam" id="PF00067">
    <property type="entry name" value="p450"/>
    <property type="match status" value="1"/>
</dbReference>
<accession>A0A6J6LBA4</accession>
<organism evidence="2">
    <name type="scientific">freshwater metagenome</name>
    <dbReference type="NCBI Taxonomy" id="449393"/>
    <lineage>
        <taxon>unclassified sequences</taxon>
        <taxon>metagenomes</taxon>
        <taxon>ecological metagenomes</taxon>
    </lineage>
</organism>
<dbReference type="EMBL" id="CAEZWI010000115">
    <property type="protein sequence ID" value="CAB4657779.1"/>
    <property type="molecule type" value="Genomic_DNA"/>
</dbReference>
<dbReference type="GO" id="GO:0020037">
    <property type="term" value="F:heme binding"/>
    <property type="evidence" value="ECO:0007669"/>
    <property type="project" value="InterPro"/>
</dbReference>
<dbReference type="PRINTS" id="PR00359">
    <property type="entry name" value="BP450"/>
</dbReference>
<sequence length="401" mass="44851">MPESLNVAHLDFSETGFSIRSDQVMQAREQHWYATTNFGIAILRYEDSNALLKDKRLYQGTRRWPSHFGIDDGLLANWWPDIMLSIEGEDHLRLRKLSGPAFSPKVLEPLIPTFAELAHELIDGFCERGTAEFMSEFAEAYSARVITGLLGIDKSQWREIADLATELGYVFSVTIKDDLQVIEHGLSGLLEISKALIESRQGTDGDDFVGALIRANSDGKKITDHELLMLVSFIIFAGFDTTRNQIGLGLQTFSKHMDQWRNLGENPDLARSAVEEVMRVNPTITWVSREASVDVEYKDLVIPQGKTIHLLTIPSGSDPRRFEKTEFDIAAGRPPHFGFGGGMHHCLGHYVARLDMAEAYKALAQRLPDFEILTGATYLPDSGNTGPIELPIKFTPSARRS</sequence>